<dbReference type="InterPro" id="IPR036162">
    <property type="entry name" value="Resolvase-like_N_sf"/>
</dbReference>
<dbReference type="Gene3D" id="1.10.10.60">
    <property type="entry name" value="Homeodomain-like"/>
    <property type="match status" value="1"/>
</dbReference>
<evidence type="ECO:0000259" key="7">
    <source>
        <dbReference type="PROSITE" id="PS51736"/>
    </source>
</evidence>
<dbReference type="FunFam" id="3.40.50.1390:FF:000001">
    <property type="entry name" value="DNA recombinase"/>
    <property type="match status" value="1"/>
</dbReference>
<evidence type="ECO:0000256" key="6">
    <source>
        <dbReference type="PROSITE-ProRule" id="PRU10137"/>
    </source>
</evidence>
<gene>
    <name evidence="8" type="ORF">SAMN04487767_11649</name>
</gene>
<dbReference type="GO" id="GO:0003677">
    <property type="term" value="F:DNA binding"/>
    <property type="evidence" value="ECO:0007669"/>
    <property type="project" value="UniProtKB-KW"/>
</dbReference>
<dbReference type="InterPro" id="IPR006118">
    <property type="entry name" value="Recombinase_CS"/>
</dbReference>
<feature type="domain" description="Resolvase/invertase-type recombinase catalytic" evidence="7">
    <location>
        <begin position="1"/>
        <end position="136"/>
    </location>
</feature>
<dbReference type="Pfam" id="PF02796">
    <property type="entry name" value="HTH_7"/>
    <property type="match status" value="1"/>
</dbReference>
<sequence length="183" mass="21022">MKVGYVRVSTIDQNLDLQIDALKSYGCDKIFQDKLSGVKDKRPGLEEALQYVRPGDSLVVWRLDRLGRTMRHLIQIVNELNERGISFYSVHENITMDRSSATGQLMFHLFASFAEFERNLIRERTEAGRIAARARGRFGGRPEKLKDKEIDMIQTLVANKTPIKDVAQMLGVSRTTVYRYLNK</sequence>
<dbReference type="Proteomes" id="UP000183507">
    <property type="component" value="Unassembled WGS sequence"/>
</dbReference>
<reference evidence="9" key="1">
    <citation type="submission" date="2016-10" db="EMBL/GenBank/DDBJ databases">
        <authorList>
            <person name="Varghese N."/>
        </authorList>
    </citation>
    <scope>NUCLEOTIDE SEQUENCE [LARGE SCALE GENOMIC DNA]</scope>
    <source>
        <strain evidence="9">KPR-7A</strain>
    </source>
</reference>
<dbReference type="PROSITE" id="PS51736">
    <property type="entry name" value="RECOMBINASES_3"/>
    <property type="match status" value="1"/>
</dbReference>
<name>A0A1G7AXF2_9BACI</name>
<dbReference type="CDD" id="cd03768">
    <property type="entry name" value="SR_ResInv"/>
    <property type="match status" value="1"/>
</dbReference>
<dbReference type="RefSeq" id="WP_048548562.1">
    <property type="nucleotide sequence ID" value="NZ_FMZR01000016.1"/>
</dbReference>
<evidence type="ECO:0000313" key="8">
    <source>
        <dbReference type="EMBL" id="SDE19392.1"/>
    </source>
</evidence>
<dbReference type="SUPFAM" id="SSF46689">
    <property type="entry name" value="Homeodomain-like"/>
    <property type="match status" value="1"/>
</dbReference>
<dbReference type="Gene3D" id="3.40.50.1390">
    <property type="entry name" value="Resolvase, N-terminal catalytic domain"/>
    <property type="match status" value="1"/>
</dbReference>
<dbReference type="InterPro" id="IPR006120">
    <property type="entry name" value="Resolvase_HTH_dom"/>
</dbReference>
<keyword evidence="3" id="KW-0238">DNA-binding</keyword>
<protein>
    <submittedName>
        <fullName evidence="8">Site-specific DNA recombinase</fullName>
    </submittedName>
</protein>
<dbReference type="AlphaFoldDB" id="A0A1G7AXF2"/>
<dbReference type="InterPro" id="IPR050639">
    <property type="entry name" value="SSR_resolvase"/>
</dbReference>
<feature type="active site" description="O-(5'-phospho-DNA)-serine intermediate" evidence="5 6">
    <location>
        <position position="9"/>
    </location>
</feature>
<dbReference type="PROSITE" id="PS00397">
    <property type="entry name" value="RECOMBINASES_1"/>
    <property type="match status" value="1"/>
</dbReference>
<keyword evidence="2" id="KW-0229">DNA integration</keyword>
<evidence type="ECO:0000256" key="1">
    <source>
        <dbReference type="ARBA" id="ARBA00009913"/>
    </source>
</evidence>
<dbReference type="InterPro" id="IPR006119">
    <property type="entry name" value="Resolv_N"/>
</dbReference>
<dbReference type="CDD" id="cd00569">
    <property type="entry name" value="HTH_Hin_like"/>
    <property type="match status" value="1"/>
</dbReference>
<keyword evidence="4" id="KW-0233">DNA recombination</keyword>
<evidence type="ECO:0000256" key="3">
    <source>
        <dbReference type="ARBA" id="ARBA00023125"/>
    </source>
</evidence>
<dbReference type="EMBL" id="FMZR01000016">
    <property type="protein sequence ID" value="SDE19392.1"/>
    <property type="molecule type" value="Genomic_DNA"/>
</dbReference>
<proteinExistence type="inferred from homology"/>
<dbReference type="GO" id="GO:0000150">
    <property type="term" value="F:DNA strand exchange activity"/>
    <property type="evidence" value="ECO:0007669"/>
    <property type="project" value="InterPro"/>
</dbReference>
<evidence type="ECO:0000256" key="4">
    <source>
        <dbReference type="ARBA" id="ARBA00023172"/>
    </source>
</evidence>
<comment type="similarity">
    <text evidence="1">Belongs to the site-specific recombinase resolvase family.</text>
</comment>
<evidence type="ECO:0000313" key="9">
    <source>
        <dbReference type="Proteomes" id="UP000183507"/>
    </source>
</evidence>
<evidence type="ECO:0000256" key="5">
    <source>
        <dbReference type="PIRSR" id="PIRSR606118-50"/>
    </source>
</evidence>
<evidence type="ECO:0000256" key="2">
    <source>
        <dbReference type="ARBA" id="ARBA00022908"/>
    </source>
</evidence>
<dbReference type="InterPro" id="IPR009057">
    <property type="entry name" value="Homeodomain-like_sf"/>
</dbReference>
<dbReference type="PANTHER" id="PTHR30461">
    <property type="entry name" value="DNA-INVERTASE FROM LAMBDOID PROPHAGE"/>
    <property type="match status" value="1"/>
</dbReference>
<accession>A0A1G7AXF2</accession>
<organism evidence="8 9">
    <name type="scientific">Bacillus wiedmannii</name>
    <dbReference type="NCBI Taxonomy" id="1890302"/>
    <lineage>
        <taxon>Bacteria</taxon>
        <taxon>Bacillati</taxon>
        <taxon>Bacillota</taxon>
        <taxon>Bacilli</taxon>
        <taxon>Bacillales</taxon>
        <taxon>Bacillaceae</taxon>
        <taxon>Bacillus</taxon>
        <taxon>Bacillus cereus group</taxon>
    </lineage>
</organism>
<dbReference type="PROSITE" id="PS00398">
    <property type="entry name" value="RECOMBINASES_2"/>
    <property type="match status" value="1"/>
</dbReference>
<dbReference type="Pfam" id="PF00239">
    <property type="entry name" value="Resolvase"/>
    <property type="match status" value="1"/>
</dbReference>
<dbReference type="PANTHER" id="PTHR30461:SF2">
    <property type="entry name" value="SERINE RECOMBINASE PINE-RELATED"/>
    <property type="match status" value="1"/>
</dbReference>
<dbReference type="SUPFAM" id="SSF53041">
    <property type="entry name" value="Resolvase-like"/>
    <property type="match status" value="1"/>
</dbReference>
<dbReference type="GO" id="GO:0015074">
    <property type="term" value="P:DNA integration"/>
    <property type="evidence" value="ECO:0007669"/>
    <property type="project" value="UniProtKB-KW"/>
</dbReference>
<dbReference type="SMART" id="SM00857">
    <property type="entry name" value="Resolvase"/>
    <property type="match status" value="1"/>
</dbReference>